<feature type="region of interest" description="Disordered" evidence="1">
    <location>
        <begin position="1"/>
        <end position="52"/>
    </location>
</feature>
<protein>
    <submittedName>
        <fullName evidence="2">Uncharacterized protein</fullName>
    </submittedName>
</protein>
<accession>L7E6X3</accession>
<evidence type="ECO:0000313" key="3">
    <source>
        <dbReference type="Proteomes" id="UP000010932"/>
    </source>
</evidence>
<dbReference type="EMBL" id="ANKQ01000002">
    <property type="protein sequence ID" value="ELP54037.1"/>
    <property type="molecule type" value="Genomic_DNA"/>
</dbReference>
<evidence type="ECO:0000256" key="1">
    <source>
        <dbReference type="SAM" id="MobiDB-lite"/>
    </source>
</evidence>
<dbReference type="Proteomes" id="UP000010932">
    <property type="component" value="Unassembled WGS sequence"/>
</dbReference>
<comment type="caution">
    <text evidence="2">The sequence shown here is derived from an EMBL/GenBank/DDBJ whole genome shotgun (WGS) entry which is preliminary data.</text>
</comment>
<proteinExistence type="predicted"/>
<feature type="compositionally biased region" description="Acidic residues" evidence="1">
    <location>
        <begin position="24"/>
        <end position="35"/>
    </location>
</feature>
<sequence length="65" mass="6974">MKKIHQLPSGDRSRSSGAGRQESGDSETGDSETGDSETISIYSPHTPHPTPQLNYLICAMMIVLG</sequence>
<reference evidence="2 3" key="1">
    <citation type="journal article" date="2013" name="Genome Announc.">
        <title>Whole-Genome Sequence of Microcystis aeruginosa TAIHU98, a Nontoxic Bloom-Forming Strain Isolated from Taihu Lake, China.</title>
        <authorList>
            <person name="Yang C."/>
            <person name="Zhang W."/>
            <person name="Ren M."/>
            <person name="Song L."/>
            <person name="Li T."/>
            <person name="Zhao J."/>
        </authorList>
    </citation>
    <scope>NUCLEOTIDE SEQUENCE [LARGE SCALE GENOMIC DNA]</scope>
    <source>
        <strain evidence="2 3">TAIHU98</strain>
    </source>
</reference>
<evidence type="ECO:0000313" key="2">
    <source>
        <dbReference type="EMBL" id="ELP54037.1"/>
    </source>
</evidence>
<organism evidence="2 3">
    <name type="scientific">Microcystis aeruginosa TAIHU98</name>
    <dbReference type="NCBI Taxonomy" id="1134457"/>
    <lineage>
        <taxon>Bacteria</taxon>
        <taxon>Bacillati</taxon>
        <taxon>Cyanobacteriota</taxon>
        <taxon>Cyanophyceae</taxon>
        <taxon>Oscillatoriophycideae</taxon>
        <taxon>Chroococcales</taxon>
        <taxon>Microcystaceae</taxon>
        <taxon>Microcystis</taxon>
    </lineage>
</organism>
<name>L7E6X3_MICAE</name>
<dbReference type="PATRIC" id="fig|1134457.3.peg.2594"/>
<dbReference type="AlphaFoldDB" id="L7E6X3"/>
<gene>
    <name evidence="2" type="ORF">O53_2850</name>
</gene>